<dbReference type="RefSeq" id="WP_061945136.1">
    <property type="nucleotide sequence ID" value="NZ_CP013234.1"/>
</dbReference>
<dbReference type="PROSITE" id="PS51736">
    <property type="entry name" value="RECOMBINASES_3"/>
    <property type="match status" value="1"/>
</dbReference>
<dbReference type="GO" id="GO:0000150">
    <property type="term" value="F:DNA strand exchange activity"/>
    <property type="evidence" value="ECO:0007669"/>
    <property type="project" value="InterPro"/>
</dbReference>
<name>A0A127QBR3_9BURK</name>
<dbReference type="OrthoDB" id="5479610at2"/>
<evidence type="ECO:0000259" key="1">
    <source>
        <dbReference type="PROSITE" id="PS51736"/>
    </source>
</evidence>
<protein>
    <submittedName>
        <fullName evidence="2">Recombinase family protein</fullName>
    </submittedName>
</protein>
<evidence type="ECO:0000313" key="3">
    <source>
        <dbReference type="Proteomes" id="UP000074561"/>
    </source>
</evidence>
<dbReference type="Pfam" id="PF07508">
    <property type="entry name" value="Recombinase"/>
    <property type="match status" value="1"/>
</dbReference>
<dbReference type="Proteomes" id="UP000074561">
    <property type="component" value="Chromosome"/>
</dbReference>
<reference evidence="2 3" key="1">
    <citation type="submission" date="2015-11" db="EMBL/GenBank/DDBJ databases">
        <title>Exploring the genomic traits of fungus-feeding bacterial genus Collimonas.</title>
        <authorList>
            <person name="Song C."/>
            <person name="Schmidt R."/>
            <person name="de Jager V."/>
            <person name="Krzyzanowska D."/>
            <person name="Jongedijk E."/>
            <person name="Cankar K."/>
            <person name="Beekwilder J."/>
            <person name="van Veen A."/>
            <person name="de Boer W."/>
            <person name="van Veen J.A."/>
            <person name="Garbeva P."/>
        </authorList>
    </citation>
    <scope>NUCLEOTIDE SEQUENCE [LARGE SCALE GENOMIC DNA]</scope>
    <source>
        <strain evidence="2 3">Ter91</strain>
    </source>
</reference>
<dbReference type="Gene3D" id="3.90.1750.20">
    <property type="entry name" value="Putative Large Serine Recombinase, Chain B, Domain 2"/>
    <property type="match status" value="1"/>
</dbReference>
<dbReference type="PANTHER" id="PTHR30461:SF23">
    <property type="entry name" value="DNA RECOMBINASE-RELATED"/>
    <property type="match status" value="1"/>
</dbReference>
<dbReference type="AlphaFoldDB" id="A0A127QBR3"/>
<dbReference type="SUPFAM" id="SSF53041">
    <property type="entry name" value="Resolvase-like"/>
    <property type="match status" value="1"/>
</dbReference>
<dbReference type="KEGG" id="cpra:CPter91_5210"/>
<sequence>MLRDQAGDGGVLNASQFRAAEYVRMSTEHQQYSTENQRDKIREYAAQRNIEIVRTYADEGKSGLRIDGRQALQSLIKDVETGSADFQIILVYDVSRWGRFQDADESAYYEYVCRRAGIQVAYCAEQFENDGSPVSTIVKGVKRAMAGEYSRELSAKVFAGQCRLIELGYRQGGPAGYGLRRVLIDQFGSVKSELARGEHKSLQTDRVILMPGPESEVQIVNQIYQWFIDDSLNEYEIAERLNNVNILTDLSRPWTRATVHEVLTNEKYVGNNIYNRISFKLKKMRVVNSADMWIRKDGAFESVVPPEIFYTAQGIMRARARRFTDEELVERLRSLYKNRGFLSGLIIDEMEGMPSSTVYAHRFGSLIRAYEIVGFTPDRDYRYLEINRFLRRLHPKIVLETETNIAELGGQVVRDSATDLLQVNREFSVSLVLARCQTHDSGRNCWKIRFDSSLVPDITVAVRLDQTNQSPLDYYLLPRLDFGQARLNLAEQNAIEFDSYRFDTLDYLYGMAERARMRRAA</sequence>
<dbReference type="FunFam" id="3.40.50.1390:FF:000008">
    <property type="entry name" value="DNA recombinase"/>
    <property type="match status" value="1"/>
</dbReference>
<accession>A0A127QBR3</accession>
<dbReference type="CDD" id="cd00338">
    <property type="entry name" value="Ser_Recombinase"/>
    <property type="match status" value="1"/>
</dbReference>
<dbReference type="Pfam" id="PF00239">
    <property type="entry name" value="Resolvase"/>
    <property type="match status" value="1"/>
</dbReference>
<dbReference type="InterPro" id="IPR050639">
    <property type="entry name" value="SSR_resolvase"/>
</dbReference>
<dbReference type="InterPro" id="IPR036162">
    <property type="entry name" value="Resolvase-like_N_sf"/>
</dbReference>
<organism evidence="2 3">
    <name type="scientific">Collimonas pratensis</name>
    <dbReference type="NCBI Taxonomy" id="279113"/>
    <lineage>
        <taxon>Bacteria</taxon>
        <taxon>Pseudomonadati</taxon>
        <taxon>Pseudomonadota</taxon>
        <taxon>Betaproteobacteria</taxon>
        <taxon>Burkholderiales</taxon>
        <taxon>Oxalobacteraceae</taxon>
        <taxon>Collimonas</taxon>
    </lineage>
</organism>
<dbReference type="Gene3D" id="3.40.50.1390">
    <property type="entry name" value="Resolvase, N-terminal catalytic domain"/>
    <property type="match status" value="1"/>
</dbReference>
<dbReference type="InterPro" id="IPR006119">
    <property type="entry name" value="Resolv_N"/>
</dbReference>
<dbReference type="PANTHER" id="PTHR30461">
    <property type="entry name" value="DNA-INVERTASE FROM LAMBDOID PROPHAGE"/>
    <property type="match status" value="1"/>
</dbReference>
<dbReference type="STRING" id="279113.CPter91_5210"/>
<dbReference type="SMART" id="SM00857">
    <property type="entry name" value="Resolvase"/>
    <property type="match status" value="1"/>
</dbReference>
<proteinExistence type="predicted"/>
<dbReference type="InterPro" id="IPR038109">
    <property type="entry name" value="DNA_bind_recomb_sf"/>
</dbReference>
<gene>
    <name evidence="2" type="ORF">CPter91_5210</name>
</gene>
<dbReference type="GO" id="GO:0003677">
    <property type="term" value="F:DNA binding"/>
    <property type="evidence" value="ECO:0007669"/>
    <property type="project" value="InterPro"/>
</dbReference>
<dbReference type="PATRIC" id="fig|279113.9.peg.5163"/>
<dbReference type="InterPro" id="IPR011109">
    <property type="entry name" value="DNA_bind_recombinase_dom"/>
</dbReference>
<evidence type="ECO:0000313" key="2">
    <source>
        <dbReference type="EMBL" id="AMP07498.1"/>
    </source>
</evidence>
<dbReference type="EMBL" id="CP013234">
    <property type="protein sequence ID" value="AMP07498.1"/>
    <property type="molecule type" value="Genomic_DNA"/>
</dbReference>
<feature type="domain" description="Resolvase/invertase-type recombinase catalytic" evidence="1">
    <location>
        <begin position="18"/>
        <end position="168"/>
    </location>
</feature>